<accession>A0ABV8KJT2</accession>
<proteinExistence type="predicted"/>
<feature type="region of interest" description="Disordered" evidence="1">
    <location>
        <begin position="1"/>
        <end position="27"/>
    </location>
</feature>
<evidence type="ECO:0000256" key="1">
    <source>
        <dbReference type="SAM" id="MobiDB-lite"/>
    </source>
</evidence>
<dbReference type="Gene3D" id="2.60.120.200">
    <property type="match status" value="2"/>
</dbReference>
<dbReference type="SUPFAM" id="SSF49899">
    <property type="entry name" value="Concanavalin A-like lectins/glucanases"/>
    <property type="match status" value="1"/>
</dbReference>
<organism evidence="3 4">
    <name type="scientific">Micromonospora zhanjiangensis</name>
    <dbReference type="NCBI Taxonomy" id="1522057"/>
    <lineage>
        <taxon>Bacteria</taxon>
        <taxon>Bacillati</taxon>
        <taxon>Actinomycetota</taxon>
        <taxon>Actinomycetes</taxon>
        <taxon>Micromonosporales</taxon>
        <taxon>Micromonosporaceae</taxon>
        <taxon>Micromonospora</taxon>
    </lineage>
</organism>
<dbReference type="Proteomes" id="UP001595868">
    <property type="component" value="Unassembled WGS sequence"/>
</dbReference>
<evidence type="ECO:0000259" key="2">
    <source>
        <dbReference type="Pfam" id="PF17851"/>
    </source>
</evidence>
<evidence type="ECO:0000313" key="4">
    <source>
        <dbReference type="Proteomes" id="UP001595868"/>
    </source>
</evidence>
<keyword evidence="4" id="KW-1185">Reference proteome</keyword>
<reference evidence="4" key="1">
    <citation type="journal article" date="2019" name="Int. J. Syst. Evol. Microbiol.">
        <title>The Global Catalogue of Microorganisms (GCM) 10K type strain sequencing project: providing services to taxonomists for standard genome sequencing and annotation.</title>
        <authorList>
            <consortium name="The Broad Institute Genomics Platform"/>
            <consortium name="The Broad Institute Genome Sequencing Center for Infectious Disease"/>
            <person name="Wu L."/>
            <person name="Ma J."/>
        </authorList>
    </citation>
    <scope>NUCLEOTIDE SEQUENCE [LARGE SCALE GENOMIC DNA]</scope>
    <source>
        <strain evidence="4">2902at01</strain>
    </source>
</reference>
<dbReference type="Pfam" id="PF17851">
    <property type="entry name" value="GH43_C2"/>
    <property type="match status" value="2"/>
</dbReference>
<feature type="domain" description="Beta-xylosidase C-terminal Concanavalin A-like" evidence="2">
    <location>
        <begin position="25"/>
        <end position="91"/>
    </location>
</feature>
<dbReference type="InterPro" id="IPR013320">
    <property type="entry name" value="ConA-like_dom_sf"/>
</dbReference>
<feature type="domain" description="Beta-xylosidase C-terminal Concanavalin A-like" evidence="2">
    <location>
        <begin position="103"/>
        <end position="163"/>
    </location>
</feature>
<evidence type="ECO:0000313" key="3">
    <source>
        <dbReference type="EMBL" id="MFC4106326.1"/>
    </source>
</evidence>
<gene>
    <name evidence="3" type="ORF">ACFOX0_10305</name>
</gene>
<protein>
    <recommendedName>
        <fullName evidence="2">Beta-xylosidase C-terminal Concanavalin A-like domain-containing protein</fullName>
    </recommendedName>
</protein>
<dbReference type="EMBL" id="JBHSBN010000005">
    <property type="protein sequence ID" value="MFC4106326.1"/>
    <property type="molecule type" value="Genomic_DNA"/>
</dbReference>
<dbReference type="InterPro" id="IPR041542">
    <property type="entry name" value="GH43_C2"/>
</dbReference>
<sequence length="166" mass="18297">MVGDLAPVMNAPSWPLHPVPGSPVRDDFDRSELHPRWVSPRSRRPEDCGTRQRPGWLTLRARGASLDAPDVTFLGRRQQHLSCRVRTLADTREGRGGLAVRLDARSGPDVIHLGVEDADGAFTVLARLDGRYLSTEVAGGFTGRVIGLYAVAGTMHFDWLDYQPLD</sequence>
<comment type="caution">
    <text evidence="3">The sequence shown here is derived from an EMBL/GenBank/DDBJ whole genome shotgun (WGS) entry which is preliminary data.</text>
</comment>
<name>A0ABV8KJT2_9ACTN</name>
<dbReference type="RefSeq" id="WP_377544018.1">
    <property type="nucleotide sequence ID" value="NZ_JBHSBN010000005.1"/>
</dbReference>